<evidence type="ECO:0000313" key="1">
    <source>
        <dbReference type="EMBL" id="CAG8763097.1"/>
    </source>
</evidence>
<comment type="caution">
    <text evidence="1">The sequence shown here is derived from an EMBL/GenBank/DDBJ whole genome shotgun (WGS) entry which is preliminary data.</text>
</comment>
<organism evidence="1 2">
    <name type="scientific">Acaulospora colombiana</name>
    <dbReference type="NCBI Taxonomy" id="27376"/>
    <lineage>
        <taxon>Eukaryota</taxon>
        <taxon>Fungi</taxon>
        <taxon>Fungi incertae sedis</taxon>
        <taxon>Mucoromycota</taxon>
        <taxon>Glomeromycotina</taxon>
        <taxon>Glomeromycetes</taxon>
        <taxon>Diversisporales</taxon>
        <taxon>Acaulosporaceae</taxon>
        <taxon>Acaulospora</taxon>
    </lineage>
</organism>
<sequence length="148" mass="17098">KESYKLQMDLNNLMKDGSEESKETASQLNKIFKERSSYSYGDNGMLSTLWSECPLLENGTLTTTVDNGMLSTLWSECPLYLLSAGHRDTFCDVNVFWNKIELNRRLQDQLQTAEVIVYLFLQQMFPQKPLQQQLETFIQLSKNVNDAL</sequence>
<protein>
    <submittedName>
        <fullName evidence="1">4484_t:CDS:1</fullName>
    </submittedName>
</protein>
<proteinExistence type="predicted"/>
<keyword evidence="2" id="KW-1185">Reference proteome</keyword>
<dbReference type="EMBL" id="CAJVPT010060099">
    <property type="protein sequence ID" value="CAG8763097.1"/>
    <property type="molecule type" value="Genomic_DNA"/>
</dbReference>
<accession>A0ACA9QRD1</accession>
<evidence type="ECO:0000313" key="2">
    <source>
        <dbReference type="Proteomes" id="UP000789525"/>
    </source>
</evidence>
<gene>
    <name evidence="1" type="ORF">ACOLOM_LOCUS13298</name>
</gene>
<name>A0ACA9QRD1_9GLOM</name>
<reference evidence="1" key="1">
    <citation type="submission" date="2021-06" db="EMBL/GenBank/DDBJ databases">
        <authorList>
            <person name="Kallberg Y."/>
            <person name="Tangrot J."/>
            <person name="Rosling A."/>
        </authorList>
    </citation>
    <scope>NUCLEOTIDE SEQUENCE</scope>
    <source>
        <strain evidence="1">CL356</strain>
    </source>
</reference>
<feature type="non-terminal residue" evidence="1">
    <location>
        <position position="1"/>
    </location>
</feature>
<dbReference type="Proteomes" id="UP000789525">
    <property type="component" value="Unassembled WGS sequence"/>
</dbReference>
<feature type="non-terminal residue" evidence="1">
    <location>
        <position position="148"/>
    </location>
</feature>